<dbReference type="Gene3D" id="2.130.10.130">
    <property type="entry name" value="Integrin alpha, N-terminal"/>
    <property type="match status" value="1"/>
</dbReference>
<evidence type="ECO:0000313" key="3">
    <source>
        <dbReference type="Proteomes" id="UP000199632"/>
    </source>
</evidence>
<organism evidence="2 3">
    <name type="scientific">Asanoa ishikariensis</name>
    <dbReference type="NCBI Taxonomy" id="137265"/>
    <lineage>
        <taxon>Bacteria</taxon>
        <taxon>Bacillati</taxon>
        <taxon>Actinomycetota</taxon>
        <taxon>Actinomycetes</taxon>
        <taxon>Micromonosporales</taxon>
        <taxon>Micromonosporaceae</taxon>
        <taxon>Asanoa</taxon>
    </lineage>
</organism>
<accession>A0A1H3NPC7</accession>
<sequence>MPRLSRYVSWRFREGKRPLFALVVMSVLLSLAAVTVLPSAAAADDWYRDPCWNAQPTHTVLSWAENELEEEPSAPKVRFGNALKADVGQYTVNWTQTRTASITVEGSLDLGKIVELSLKAGYQTQVSVQMTLSLSFPVATERGEFVTLTPYTFYEFRKVITVWSRDDASRYCSLSATVARIPVSSGVCRVPANSTLAEACPDPFTRQPGRGPGTGGTTPPTPPGPQPVTDVRGLADGTVLATTDTRRIYKMVGGAPVWQSTCDDGICEPQSRPTTQAVVNAGPATPRNGASAIDQRGQVYLFVGGAPLWQDSCAAPVNCGAPVKVSNWSIDARDHMNQRPTDGNLVQAVAGTTDLPVAATLGGALVPFANEQEVIETGHGTGWRSKVQAITSKSYHALGFDPANGTLIQGVAGGVSTPVAALAGSAIIPFASEQEVVDSGHGTNWPSKVRAVPARFFHARARVPTDNTLIQGASGGVATPVAAMVGGARINFGSPQELIDAGYGTDWPSKVQIIPTRVFNEIRADVPADGTLIQGIIGSTPVAKIVGGAVVPFATPEEVVDVGYGAEWRLHVRAVPPRAYNALPTVPATKTLVRGRSGGSLTAVAQVVGGARIPFGSGADATAVAGPNWGQLVRDIPSRAYAAMPLTPADGTLLVNEGGVLYRALQGNVERAASCPESTACSTNLPLVLDRQLHGIREYGPAGLAWADVDGDGKADYCRRVGTVNHQDSKVSCTLSTGSGYGATVTSGVTDWGYLVGRQWADMNGDRKADFCRLGGNDLRTDAYALCTPSSGSGFSATVVSARIDAGHSAGRAWADVNGDGKADFCRVRGGTNHTDAFVSCTPSTGAAFGNDISSTNLDWGAAAGRAFTDFNGDGKADFCRVVGTVNHTAAYVSCTVSRGGDFGATYSSQPTDWGFGADRVWADVNGDKRSDFCRRVGSIAEPRVACTLSTGTGFGTTVVSALADWGQPGSRSWTDVDADGKADFCRVRGTVNHTDAKLSCLLSTGSGFGSEVTSGNVDWGFHTGRGWADVNGDGRTDYCRRVGGSVTDTRVSCSGSTGSGFAASIASGVLEWGHAD</sequence>
<proteinExistence type="predicted"/>
<evidence type="ECO:0000313" key="2">
    <source>
        <dbReference type="EMBL" id="SDY90761.1"/>
    </source>
</evidence>
<keyword evidence="3" id="KW-1185">Reference proteome</keyword>
<reference evidence="3" key="1">
    <citation type="submission" date="2016-10" db="EMBL/GenBank/DDBJ databases">
        <authorList>
            <person name="Varghese N."/>
            <person name="Submissions S."/>
        </authorList>
    </citation>
    <scope>NUCLEOTIDE SEQUENCE [LARGE SCALE GENOMIC DNA]</scope>
    <source>
        <strain evidence="3">DSM 44718</strain>
    </source>
</reference>
<dbReference type="EMBL" id="FNQB01000001">
    <property type="protein sequence ID" value="SDY90761.1"/>
    <property type="molecule type" value="Genomic_DNA"/>
</dbReference>
<name>A0A1H3NPC7_9ACTN</name>
<dbReference type="SUPFAM" id="SSF69318">
    <property type="entry name" value="Integrin alpha N-terminal domain"/>
    <property type="match status" value="1"/>
</dbReference>
<evidence type="ECO:0008006" key="4">
    <source>
        <dbReference type="Google" id="ProtNLM"/>
    </source>
</evidence>
<gene>
    <name evidence="2" type="ORF">SAMN05421684_2224</name>
</gene>
<feature type="region of interest" description="Disordered" evidence="1">
    <location>
        <begin position="199"/>
        <end position="232"/>
    </location>
</feature>
<dbReference type="Proteomes" id="UP000199632">
    <property type="component" value="Unassembled WGS sequence"/>
</dbReference>
<protein>
    <recommendedName>
        <fullName evidence="4">Repeat domain-containing protein</fullName>
    </recommendedName>
</protein>
<dbReference type="InterPro" id="IPR028994">
    <property type="entry name" value="Integrin_alpha_N"/>
</dbReference>
<dbReference type="STRING" id="137265.SAMN05421684_2224"/>
<evidence type="ECO:0000256" key="1">
    <source>
        <dbReference type="SAM" id="MobiDB-lite"/>
    </source>
</evidence>
<dbReference type="AlphaFoldDB" id="A0A1H3NPC7"/>